<dbReference type="InterPro" id="IPR036259">
    <property type="entry name" value="MFS_trans_sf"/>
</dbReference>
<dbReference type="Pfam" id="PF07690">
    <property type="entry name" value="MFS_1"/>
    <property type="match status" value="1"/>
</dbReference>
<dbReference type="GO" id="GO:0005886">
    <property type="term" value="C:plasma membrane"/>
    <property type="evidence" value="ECO:0007669"/>
    <property type="project" value="TreeGrafter"/>
</dbReference>
<dbReference type="InterPro" id="IPR001958">
    <property type="entry name" value="Tet-R_TetA/multi-R_MdtG-like"/>
</dbReference>
<keyword evidence="2" id="KW-0813">Transport</keyword>
<dbReference type="CDD" id="cd17330">
    <property type="entry name" value="MFS_SLC46_TetA_like"/>
    <property type="match status" value="1"/>
</dbReference>
<dbReference type="GO" id="GO:0009705">
    <property type="term" value="C:plant-type vacuole membrane"/>
    <property type="evidence" value="ECO:0007669"/>
    <property type="project" value="TreeGrafter"/>
</dbReference>
<dbReference type="Gramene" id="ESW05362">
    <property type="protein sequence ID" value="ESW05362"/>
    <property type="gene ID" value="PHAVU_011G173400g"/>
</dbReference>
<dbReference type="InterPro" id="IPR020846">
    <property type="entry name" value="MFS_dom"/>
</dbReference>
<name>V7AID4_PHAVU</name>
<feature type="transmembrane region" description="Helical" evidence="6">
    <location>
        <begin position="43"/>
        <end position="67"/>
    </location>
</feature>
<feature type="transmembrane region" description="Helical" evidence="6">
    <location>
        <begin position="138"/>
        <end position="158"/>
    </location>
</feature>
<evidence type="ECO:0000313" key="9">
    <source>
        <dbReference type="Proteomes" id="UP000000226"/>
    </source>
</evidence>
<proteinExistence type="predicted"/>
<dbReference type="PANTHER" id="PTHR23504:SF90">
    <property type="entry name" value="MAJOR FACILITATOR SUPERFAMILY-RELATED"/>
    <property type="match status" value="1"/>
</dbReference>
<dbReference type="Gene3D" id="1.20.1250.20">
    <property type="entry name" value="MFS general substrate transporter like domains"/>
    <property type="match status" value="1"/>
</dbReference>
<evidence type="ECO:0000259" key="7">
    <source>
        <dbReference type="PROSITE" id="PS50850"/>
    </source>
</evidence>
<evidence type="ECO:0000313" key="8">
    <source>
        <dbReference type="EMBL" id="ESW05362.1"/>
    </source>
</evidence>
<protein>
    <recommendedName>
        <fullName evidence="7">Major facilitator superfamily (MFS) profile domain-containing protein</fullName>
    </recommendedName>
</protein>
<evidence type="ECO:0000256" key="3">
    <source>
        <dbReference type="ARBA" id="ARBA00022692"/>
    </source>
</evidence>
<dbReference type="EMBL" id="CM002298">
    <property type="protein sequence ID" value="ESW05362.1"/>
    <property type="molecule type" value="Genomic_DNA"/>
</dbReference>
<feature type="transmembrane region" description="Helical" evidence="6">
    <location>
        <begin position="214"/>
        <end position="236"/>
    </location>
</feature>
<dbReference type="AlphaFoldDB" id="V7AID4"/>
<dbReference type="Proteomes" id="UP000000226">
    <property type="component" value="Chromosome 11"/>
</dbReference>
<dbReference type="InterPro" id="IPR011701">
    <property type="entry name" value="MFS"/>
</dbReference>
<dbReference type="PROSITE" id="PS50850">
    <property type="entry name" value="MFS"/>
    <property type="match status" value="1"/>
</dbReference>
<evidence type="ECO:0000256" key="6">
    <source>
        <dbReference type="SAM" id="Phobius"/>
    </source>
</evidence>
<reference evidence="9" key="1">
    <citation type="journal article" date="2014" name="Nat. Genet.">
        <title>A reference genome for common bean and genome-wide analysis of dual domestications.</title>
        <authorList>
            <person name="Schmutz J."/>
            <person name="McClean P.E."/>
            <person name="Mamidi S."/>
            <person name="Wu G.A."/>
            <person name="Cannon S.B."/>
            <person name="Grimwood J."/>
            <person name="Jenkins J."/>
            <person name="Shu S."/>
            <person name="Song Q."/>
            <person name="Chavarro C."/>
            <person name="Torres-Torres M."/>
            <person name="Geffroy V."/>
            <person name="Moghaddam S.M."/>
            <person name="Gao D."/>
            <person name="Abernathy B."/>
            <person name="Barry K."/>
            <person name="Blair M."/>
            <person name="Brick M.A."/>
            <person name="Chovatia M."/>
            <person name="Gepts P."/>
            <person name="Goodstein D.M."/>
            <person name="Gonzales M."/>
            <person name="Hellsten U."/>
            <person name="Hyten D.L."/>
            <person name="Jia G."/>
            <person name="Kelly J.D."/>
            <person name="Kudrna D."/>
            <person name="Lee R."/>
            <person name="Richard M.M."/>
            <person name="Miklas P.N."/>
            <person name="Osorno J.M."/>
            <person name="Rodrigues J."/>
            <person name="Thareau V."/>
            <person name="Urrea C.A."/>
            <person name="Wang M."/>
            <person name="Yu Y."/>
            <person name="Zhang M."/>
            <person name="Wing R.A."/>
            <person name="Cregan P.B."/>
            <person name="Rokhsar D.S."/>
            <person name="Jackson S.A."/>
        </authorList>
    </citation>
    <scope>NUCLEOTIDE SEQUENCE [LARGE SCALE GENOMIC DNA]</scope>
    <source>
        <strain evidence="9">cv. G19833</strain>
    </source>
</reference>
<evidence type="ECO:0000256" key="2">
    <source>
        <dbReference type="ARBA" id="ARBA00022448"/>
    </source>
</evidence>
<keyword evidence="4 6" id="KW-1133">Transmembrane helix</keyword>
<feature type="domain" description="Major facilitator superfamily (MFS) profile" evidence="7">
    <location>
        <begin position="41"/>
        <end position="386"/>
    </location>
</feature>
<feature type="transmembrane region" description="Helical" evidence="6">
    <location>
        <begin position="283"/>
        <end position="305"/>
    </location>
</feature>
<organism evidence="8 9">
    <name type="scientific">Phaseolus vulgaris</name>
    <name type="common">Kidney bean</name>
    <name type="synonym">French bean</name>
    <dbReference type="NCBI Taxonomy" id="3885"/>
    <lineage>
        <taxon>Eukaryota</taxon>
        <taxon>Viridiplantae</taxon>
        <taxon>Streptophyta</taxon>
        <taxon>Embryophyta</taxon>
        <taxon>Tracheophyta</taxon>
        <taxon>Spermatophyta</taxon>
        <taxon>Magnoliopsida</taxon>
        <taxon>eudicotyledons</taxon>
        <taxon>Gunneridae</taxon>
        <taxon>Pentapetalae</taxon>
        <taxon>rosids</taxon>
        <taxon>fabids</taxon>
        <taxon>Fabales</taxon>
        <taxon>Fabaceae</taxon>
        <taxon>Papilionoideae</taxon>
        <taxon>50 kb inversion clade</taxon>
        <taxon>NPAAA clade</taxon>
        <taxon>indigoferoid/millettioid clade</taxon>
        <taxon>Phaseoleae</taxon>
        <taxon>Phaseolus</taxon>
    </lineage>
</organism>
<comment type="subcellular location">
    <subcellularLocation>
        <location evidence="1">Membrane</location>
        <topology evidence="1">Multi-pass membrane protein</topology>
    </subcellularLocation>
</comment>
<keyword evidence="5 6" id="KW-0472">Membrane</keyword>
<keyword evidence="9" id="KW-1185">Reference proteome</keyword>
<accession>V7AID4</accession>
<feature type="transmembrane region" description="Helical" evidence="6">
    <location>
        <begin position="113"/>
        <end position="131"/>
    </location>
</feature>
<evidence type="ECO:0000256" key="5">
    <source>
        <dbReference type="ARBA" id="ARBA00023136"/>
    </source>
</evidence>
<dbReference type="OrthoDB" id="10262656at2759"/>
<dbReference type="PRINTS" id="PR01035">
    <property type="entry name" value="TCRTETA"/>
</dbReference>
<dbReference type="GO" id="GO:0090333">
    <property type="term" value="P:regulation of stomatal closure"/>
    <property type="evidence" value="ECO:0007669"/>
    <property type="project" value="TreeGrafter"/>
</dbReference>
<dbReference type="PANTHER" id="PTHR23504">
    <property type="entry name" value="MAJOR FACILITATOR SUPERFAMILY DOMAIN-CONTAINING PROTEIN 10"/>
    <property type="match status" value="1"/>
</dbReference>
<keyword evidence="3 6" id="KW-0812">Transmembrane</keyword>
<sequence length="386" mass="43539">MEEEIVNQPLLEKKKYFENCPGCKVDKANELSEGQGVPFTKLFIVWMLVLCTALPISSLFPFLYFMVRDFKIAKTEADISSYAGYVGSAFMFGRCLTSLFWGTIADRIGRKPVIIIAIISVIIFNTLFGLSTSFWMAVIVRFLLGTFNCLLGPVRAYASELFREEHQALGLSTVSAAWGIGLIIGPALGGYLSQPVEKYPHIFPKDCFWDKFPYFLPNFVISALAFVVAIGCIWIPETLHNHNYSDESIEDAKALENGNNGTDNENIQKNENLFLNWPLMSSIIAYCIFSLHDITYLEVFSLWAVSPQRFGGLNFTTDNVGNVLSISDFIHTYFAKLPLHTIVVRRSTIHSVKYLFNSKEYFFYHHCNWFAPSTKPSSGTTPKGCC</sequence>
<feature type="transmembrane region" description="Helical" evidence="6">
    <location>
        <begin position="79"/>
        <end position="101"/>
    </location>
</feature>
<dbReference type="SUPFAM" id="SSF103473">
    <property type="entry name" value="MFS general substrate transporter"/>
    <property type="match status" value="1"/>
</dbReference>
<gene>
    <name evidence="8" type="ORF">PHAVU_011G173400g</name>
</gene>
<evidence type="ECO:0000256" key="4">
    <source>
        <dbReference type="ARBA" id="ARBA00022989"/>
    </source>
</evidence>
<feature type="transmembrane region" description="Helical" evidence="6">
    <location>
        <begin position="170"/>
        <end position="193"/>
    </location>
</feature>
<dbReference type="GO" id="GO:0022821">
    <property type="term" value="F:solute:potassium antiporter activity"/>
    <property type="evidence" value="ECO:0007669"/>
    <property type="project" value="TreeGrafter"/>
</dbReference>
<evidence type="ECO:0000256" key="1">
    <source>
        <dbReference type="ARBA" id="ARBA00004141"/>
    </source>
</evidence>